<protein>
    <submittedName>
        <fullName evidence="1">Uncharacterized protein</fullName>
    </submittedName>
</protein>
<dbReference type="AlphaFoldDB" id="A0A454JGS1"/>
<reference evidence="1 2" key="1">
    <citation type="submission" date="2018-10" db="EMBL/GenBank/DDBJ databases">
        <title>Draft genome sequence of Aquitalea MWU14-2217 isolated from a wild cranberry bog in Provincetown, Massachusetts.</title>
        <authorList>
            <person name="Ebadzadsahrai G."/>
            <person name="Soby S."/>
        </authorList>
    </citation>
    <scope>NUCLEOTIDE SEQUENCE [LARGE SCALE GENOMIC DNA]</scope>
    <source>
        <strain evidence="1 2">MWU14-2217</strain>
    </source>
</reference>
<proteinExistence type="predicted"/>
<sequence>VGQPQAMLVGWPFGMGGAFGHTKALSPPCGSGRKIIIRVSGYRTYVFFKIAMRKVAQIVKMMGIGQTGHRISTGRLPLPYHSVDKKRAWAILPRPGLMHD</sequence>
<dbReference type="RefSeq" id="WP_233566489.1">
    <property type="nucleotide sequence ID" value="NZ_RFAR01000052.1"/>
</dbReference>
<dbReference type="EMBL" id="RFAR01000052">
    <property type="protein sequence ID" value="RMC95928.1"/>
    <property type="molecule type" value="Genomic_DNA"/>
</dbReference>
<accession>A0A454JGS1</accession>
<evidence type="ECO:0000313" key="1">
    <source>
        <dbReference type="EMBL" id="RMC95928.1"/>
    </source>
</evidence>
<evidence type="ECO:0000313" key="2">
    <source>
        <dbReference type="Proteomes" id="UP000274139"/>
    </source>
</evidence>
<name>A0A454JGS1_9NEIS</name>
<gene>
    <name evidence="1" type="ORF">EAY64_12745</name>
</gene>
<organism evidence="1 2">
    <name type="scientific">Aquitalea palustris</name>
    <dbReference type="NCBI Taxonomy" id="2480983"/>
    <lineage>
        <taxon>Bacteria</taxon>
        <taxon>Pseudomonadati</taxon>
        <taxon>Pseudomonadota</taxon>
        <taxon>Betaproteobacteria</taxon>
        <taxon>Neisseriales</taxon>
        <taxon>Chromobacteriaceae</taxon>
        <taxon>Aquitalea</taxon>
    </lineage>
</organism>
<comment type="caution">
    <text evidence="1">The sequence shown here is derived from an EMBL/GenBank/DDBJ whole genome shotgun (WGS) entry which is preliminary data.</text>
</comment>
<keyword evidence="2" id="KW-1185">Reference proteome</keyword>
<feature type="non-terminal residue" evidence="1">
    <location>
        <position position="1"/>
    </location>
</feature>
<dbReference type="Proteomes" id="UP000274139">
    <property type="component" value="Unassembled WGS sequence"/>
</dbReference>